<evidence type="ECO:0000259" key="2">
    <source>
        <dbReference type="Pfam" id="PF01706"/>
    </source>
</evidence>
<reference evidence="3 4" key="1">
    <citation type="submission" date="2016-10" db="EMBL/GenBank/DDBJ databases">
        <authorList>
            <person name="de Groot N.N."/>
        </authorList>
    </citation>
    <scope>NUCLEOTIDE SEQUENCE [LARGE SCALE GENOMIC DNA]</scope>
    <source>
        <strain evidence="3 4">DSM 1283</strain>
    </source>
</reference>
<feature type="domain" description="Flagellar motor switch protein FliG C-terminal" evidence="2">
    <location>
        <begin position="73"/>
        <end position="159"/>
    </location>
</feature>
<dbReference type="Gene3D" id="1.10.220.30">
    <property type="match status" value="1"/>
</dbReference>
<evidence type="ECO:0000256" key="1">
    <source>
        <dbReference type="SAM" id="Coils"/>
    </source>
</evidence>
<sequence length="167" mass="19458">MKLYSFTCLLPEELQMKYYESIIRDGFISDDLWDNINDYIKSTFKKVDNLEDEIKDVLKNLNTDNRKVLYEIIRSNNNSLYQSISSKLLNFEDIVNVDSKLLKTVLDKYSTEDVFKASMASSPKVKDIILSLIEERDSTNIRKESVPISEIIKIQDRMIQDINDISA</sequence>
<dbReference type="SUPFAM" id="SSF48029">
    <property type="entry name" value="FliG"/>
    <property type="match status" value="1"/>
</dbReference>
<dbReference type="RefSeq" id="WP_170847979.1">
    <property type="nucleotide sequence ID" value="NZ_BAABFM010000023.1"/>
</dbReference>
<evidence type="ECO:0000313" key="3">
    <source>
        <dbReference type="EMBL" id="SFO33285.1"/>
    </source>
</evidence>
<name>A0A1I5GB52_9FIRM</name>
<accession>A0A1I5GB52</accession>
<dbReference type="InterPro" id="IPR023087">
    <property type="entry name" value="Flg_Motor_Flig_C"/>
</dbReference>
<protein>
    <submittedName>
        <fullName evidence="3">Autophagy protein Apg5</fullName>
    </submittedName>
</protein>
<gene>
    <name evidence="3" type="ORF">SAMN04489757_11868</name>
</gene>
<dbReference type="STRING" id="1527.SAMN04489757_11868"/>
<evidence type="ECO:0000313" key="4">
    <source>
        <dbReference type="Proteomes" id="UP000198806"/>
    </source>
</evidence>
<feature type="coiled-coil region" evidence="1">
    <location>
        <begin position="40"/>
        <end position="67"/>
    </location>
</feature>
<dbReference type="EMBL" id="FOWD01000018">
    <property type="protein sequence ID" value="SFO33285.1"/>
    <property type="molecule type" value="Genomic_DNA"/>
</dbReference>
<dbReference type="Proteomes" id="UP000198806">
    <property type="component" value="Unassembled WGS sequence"/>
</dbReference>
<organism evidence="3 4">
    <name type="scientific">Anaerocolumna aminovalerica</name>
    <dbReference type="NCBI Taxonomy" id="1527"/>
    <lineage>
        <taxon>Bacteria</taxon>
        <taxon>Bacillati</taxon>
        <taxon>Bacillota</taxon>
        <taxon>Clostridia</taxon>
        <taxon>Lachnospirales</taxon>
        <taxon>Lachnospiraceae</taxon>
        <taxon>Anaerocolumna</taxon>
    </lineage>
</organism>
<dbReference type="AlphaFoldDB" id="A0A1I5GB52"/>
<keyword evidence="4" id="KW-1185">Reference proteome</keyword>
<dbReference type="InterPro" id="IPR011002">
    <property type="entry name" value="FliG_a-hlx"/>
</dbReference>
<proteinExistence type="predicted"/>
<dbReference type="Pfam" id="PF01706">
    <property type="entry name" value="FliG_C"/>
    <property type="match status" value="1"/>
</dbReference>
<keyword evidence="1" id="KW-0175">Coiled coil</keyword>